<reference evidence="1" key="1">
    <citation type="journal article" date="2020" name="Nature">
        <title>Giant virus diversity and host interactions through global metagenomics.</title>
        <authorList>
            <person name="Schulz F."/>
            <person name="Roux S."/>
            <person name="Paez-Espino D."/>
            <person name="Jungbluth S."/>
            <person name="Walsh D.A."/>
            <person name="Denef V.J."/>
            <person name="McMahon K.D."/>
            <person name="Konstantinidis K.T."/>
            <person name="Eloe-Fadrosh E.A."/>
            <person name="Kyrpides N.C."/>
            <person name="Woyke T."/>
        </authorList>
    </citation>
    <scope>NUCLEOTIDE SEQUENCE</scope>
    <source>
        <strain evidence="1">GVMAG-S-1062768-28</strain>
    </source>
</reference>
<name>A0A6C0JX97_9ZZZZ</name>
<dbReference type="InterPro" id="IPR036770">
    <property type="entry name" value="Ankyrin_rpt-contain_sf"/>
</dbReference>
<sequence>MMNEVKSDPFQDACITGDITTVATLLSPPTSVDPSEYNNWALQLASYYGKVEIVRLLLEDPRVDPSAENNQATRWAKQNGYTEIVQLFIEHRFRLDGPIYNQNII</sequence>
<protein>
    <submittedName>
        <fullName evidence="1">Uncharacterized protein</fullName>
    </submittedName>
</protein>
<evidence type="ECO:0000313" key="1">
    <source>
        <dbReference type="EMBL" id="QHU08498.1"/>
    </source>
</evidence>
<organism evidence="1">
    <name type="scientific">viral metagenome</name>
    <dbReference type="NCBI Taxonomy" id="1070528"/>
    <lineage>
        <taxon>unclassified sequences</taxon>
        <taxon>metagenomes</taxon>
        <taxon>organismal metagenomes</taxon>
    </lineage>
</organism>
<dbReference type="Pfam" id="PF00023">
    <property type="entry name" value="Ank"/>
    <property type="match status" value="1"/>
</dbReference>
<dbReference type="SUPFAM" id="SSF48403">
    <property type="entry name" value="Ankyrin repeat"/>
    <property type="match status" value="1"/>
</dbReference>
<dbReference type="AlphaFoldDB" id="A0A6C0JX97"/>
<accession>A0A6C0JX97</accession>
<dbReference type="Gene3D" id="1.25.40.20">
    <property type="entry name" value="Ankyrin repeat-containing domain"/>
    <property type="match status" value="1"/>
</dbReference>
<dbReference type="EMBL" id="MN740697">
    <property type="protein sequence ID" value="QHU08498.1"/>
    <property type="molecule type" value="Genomic_DNA"/>
</dbReference>
<dbReference type="InterPro" id="IPR002110">
    <property type="entry name" value="Ankyrin_rpt"/>
</dbReference>
<proteinExistence type="predicted"/>